<feature type="compositionally biased region" description="Basic and acidic residues" evidence="7">
    <location>
        <begin position="1163"/>
        <end position="1183"/>
    </location>
</feature>
<keyword evidence="5" id="KW-0333">Golgi apparatus</keyword>
<evidence type="ECO:0000256" key="7">
    <source>
        <dbReference type="SAM" id="MobiDB-lite"/>
    </source>
</evidence>
<dbReference type="PANTHER" id="PTHR12965:SF0">
    <property type="entry name" value="VACUOLAR PROTEIN SORTING-ASSOCIATED PROTEIN 54"/>
    <property type="match status" value="1"/>
</dbReference>
<keyword evidence="11" id="KW-1185">Reference proteome</keyword>
<keyword evidence="3" id="KW-0813">Transport</keyword>
<accession>A0A1E3NKV0</accession>
<dbReference type="Pfam" id="PF20651">
    <property type="entry name" value="EXOC6_Sec15_N"/>
    <property type="match status" value="1"/>
</dbReference>
<dbReference type="EMBL" id="KV454004">
    <property type="protein sequence ID" value="ODQ45953.1"/>
    <property type="molecule type" value="Genomic_DNA"/>
</dbReference>
<dbReference type="GeneID" id="30181164"/>
<evidence type="ECO:0000259" key="8">
    <source>
        <dbReference type="Pfam" id="PF07928"/>
    </source>
</evidence>
<keyword evidence="4" id="KW-0653">Protein transport</keyword>
<evidence type="ECO:0000313" key="11">
    <source>
        <dbReference type="Proteomes" id="UP000094455"/>
    </source>
</evidence>
<sequence>MSHADVNSLHQRTYSNISITSSSFMNSTTANNDMNETTDLNDLNGTMKTSSIHNNTSILLDSTESLINNIPNSIYELVKNVNYKKKSTTTSLLSINSTSTVISLNGPTSKDIPPTKLTSVEHVSDSEFEKYLDELDENFDEFSSSKLLTTSSLSKLEKCNNTNPDDARVGSSTHGSLNPLNEEQEAMLESNNLTNVPDIYFNEDFKLDNPRIFSKVVENARFLTLIDDNSDSAVVSNKIMVDHEALQDKLSSYLDIVEVHLIHEISKSSDNFFSALDDLKKITNSSKFLTDQLQNVDSQLSDIRSQKIQNAKNLLQLVQKYQNIQKFDQILVQIKTILQQADLAETAYYKGSYDHSLQLIDSVFAMIRGNVPPHPLVDELIVNWKFPLSDLNRLPALIPLKRLLSNLITDTGKSYAKLFSNFLIDDLRANYESISTFKVLQRLLGNEKHVSANESYSVISEDFRMKIVVYLKGLTRCGELSSAFKLYEERLSNELKSIFKSNLPTDGSSNPIESNKSDDSRSTNITSNINNALILSDLVKNMTPKEFENMLVDDYTKFSETFRRLTIHKNLLLTTSIDSLNSFDPQILRVQPDMIMELDITNSISYSINSIQRRMAKLIRIREQQNSSIPLNYFPRFYKLNMSFLTECEIVSKGMVNDPVLKDVVNRQLMIFIQQFHKESMKRCIRIVETEIWKDDGMPIESQLTLDLIARSAEGNVEDREWTEGLGLDFADYNEEKKFDEKTKDGANSEASTVDDQIEIRKTLNLHSQNYILPSSVGAVLSNLRAYLMLVHYFKNNINNVISQSYLPELLKTINLKIHQSVLGAQATKTAGLKHITTKHLALAGEVCRFWSVVVADIERACLSEINNGGGVGSKDGEQINKVRKAIMKEFEEVRGLFGEQVVDVYDKLVAIMRDTTLALVQGLKATSFVNPQAGGDSVNSYMESIVKKTLTIARSVQRYLPAEEYDGVLTRIFGEYEKILCGKYNEILEECASDKETTLKVKKQIWRDIKFFGEKLDDENAGDTVRKLLDFTGFGDQSPQTETLQEAKLDSDNITLPMNPKVETDVRLEVAPHNVTDKVPSISPHATPDPKAEKKLVDETKVLSDDISKVETQTVETDHKDEIRSQNPSVGPEAAAASSQATNGTGNIVVDGAKENPNYDIQKNDSDATLKSDPKSSLKGDPENDADDISKTNTAADAEADSKNDAEVDVSTDATGVVTDVAKDDVTDRRRCG</sequence>
<evidence type="ECO:0000256" key="3">
    <source>
        <dbReference type="ARBA" id="ARBA00022448"/>
    </source>
</evidence>
<keyword evidence="6" id="KW-0175">Coiled coil</keyword>
<dbReference type="InterPro" id="IPR012501">
    <property type="entry name" value="Vps54_C"/>
</dbReference>
<feature type="domain" description="Exocyst complex component EXOC6/Sec15 N-terminal" evidence="9">
    <location>
        <begin position="260"/>
        <end position="369"/>
    </location>
</feature>
<dbReference type="InterPro" id="IPR048359">
    <property type="entry name" value="EXOC6_Sec15_N"/>
</dbReference>
<dbReference type="Pfam" id="PF07928">
    <property type="entry name" value="Vps54"/>
    <property type="match status" value="1"/>
</dbReference>
<evidence type="ECO:0000256" key="5">
    <source>
        <dbReference type="ARBA" id="ARBA00023034"/>
    </source>
</evidence>
<feature type="region of interest" description="Disordered" evidence="7">
    <location>
        <begin position="1073"/>
        <end position="1213"/>
    </location>
</feature>
<proteinExistence type="inferred from homology"/>
<dbReference type="GO" id="GO:0000938">
    <property type="term" value="C:GARP complex"/>
    <property type="evidence" value="ECO:0007669"/>
    <property type="project" value="InterPro"/>
</dbReference>
<dbReference type="GO" id="GO:0015031">
    <property type="term" value="P:protein transport"/>
    <property type="evidence" value="ECO:0007669"/>
    <property type="project" value="UniProtKB-KW"/>
</dbReference>
<dbReference type="PANTHER" id="PTHR12965">
    <property type="entry name" value="VACUOLAR PROTEIN SORTING 54"/>
    <property type="match status" value="1"/>
</dbReference>
<dbReference type="RefSeq" id="XP_019017066.1">
    <property type="nucleotide sequence ID" value="XM_019164477.1"/>
</dbReference>
<evidence type="ECO:0000256" key="1">
    <source>
        <dbReference type="ARBA" id="ARBA00004601"/>
    </source>
</evidence>
<dbReference type="GO" id="GO:0006896">
    <property type="term" value="P:Golgi to vacuole transport"/>
    <property type="evidence" value="ECO:0007669"/>
    <property type="project" value="TreeGrafter"/>
</dbReference>
<evidence type="ECO:0000256" key="4">
    <source>
        <dbReference type="ARBA" id="ARBA00022927"/>
    </source>
</evidence>
<organism evidence="10 11">
    <name type="scientific">Pichia membranifaciens NRRL Y-2026</name>
    <dbReference type="NCBI Taxonomy" id="763406"/>
    <lineage>
        <taxon>Eukaryota</taxon>
        <taxon>Fungi</taxon>
        <taxon>Dikarya</taxon>
        <taxon>Ascomycota</taxon>
        <taxon>Saccharomycotina</taxon>
        <taxon>Pichiomycetes</taxon>
        <taxon>Pichiales</taxon>
        <taxon>Pichiaceae</taxon>
        <taxon>Pichia</taxon>
    </lineage>
</organism>
<dbReference type="GO" id="GO:0019905">
    <property type="term" value="F:syntaxin binding"/>
    <property type="evidence" value="ECO:0007669"/>
    <property type="project" value="TreeGrafter"/>
</dbReference>
<dbReference type="OrthoDB" id="10259024at2759"/>
<evidence type="ECO:0000256" key="2">
    <source>
        <dbReference type="ARBA" id="ARBA00009150"/>
    </source>
</evidence>
<dbReference type="Proteomes" id="UP000094455">
    <property type="component" value="Unassembled WGS sequence"/>
</dbReference>
<feature type="compositionally biased region" description="Basic and acidic residues" evidence="7">
    <location>
        <begin position="1089"/>
        <end position="1110"/>
    </location>
</feature>
<evidence type="ECO:0000259" key="9">
    <source>
        <dbReference type="Pfam" id="PF20651"/>
    </source>
</evidence>
<dbReference type="STRING" id="763406.A0A1E3NKV0"/>
<dbReference type="GO" id="GO:0005829">
    <property type="term" value="C:cytosol"/>
    <property type="evidence" value="ECO:0007669"/>
    <property type="project" value="GOC"/>
</dbReference>
<evidence type="ECO:0000313" key="10">
    <source>
        <dbReference type="EMBL" id="ODQ45953.1"/>
    </source>
</evidence>
<reference evidence="10 11" key="1">
    <citation type="journal article" date="2016" name="Proc. Natl. Acad. Sci. U.S.A.">
        <title>Comparative genomics of biotechnologically important yeasts.</title>
        <authorList>
            <person name="Riley R."/>
            <person name="Haridas S."/>
            <person name="Wolfe K.H."/>
            <person name="Lopes M.R."/>
            <person name="Hittinger C.T."/>
            <person name="Goeker M."/>
            <person name="Salamov A.A."/>
            <person name="Wisecaver J.H."/>
            <person name="Long T.M."/>
            <person name="Calvey C.H."/>
            <person name="Aerts A.L."/>
            <person name="Barry K.W."/>
            <person name="Choi C."/>
            <person name="Clum A."/>
            <person name="Coughlan A.Y."/>
            <person name="Deshpande S."/>
            <person name="Douglass A.P."/>
            <person name="Hanson S.J."/>
            <person name="Klenk H.-P."/>
            <person name="LaButti K.M."/>
            <person name="Lapidus A."/>
            <person name="Lindquist E.A."/>
            <person name="Lipzen A.M."/>
            <person name="Meier-Kolthoff J.P."/>
            <person name="Ohm R.A."/>
            <person name="Otillar R.P."/>
            <person name="Pangilinan J.L."/>
            <person name="Peng Y."/>
            <person name="Rokas A."/>
            <person name="Rosa C.A."/>
            <person name="Scheuner C."/>
            <person name="Sibirny A.A."/>
            <person name="Slot J.C."/>
            <person name="Stielow J.B."/>
            <person name="Sun H."/>
            <person name="Kurtzman C.P."/>
            <person name="Blackwell M."/>
            <person name="Grigoriev I.V."/>
            <person name="Jeffries T.W."/>
        </authorList>
    </citation>
    <scope>NUCLEOTIDE SEQUENCE [LARGE SCALE GENOMIC DNA]</scope>
    <source>
        <strain evidence="10 11">NRRL Y-2026</strain>
    </source>
</reference>
<gene>
    <name evidence="10" type="ORF">PICMEDRAFT_73434</name>
</gene>
<dbReference type="InterPro" id="IPR039745">
    <property type="entry name" value="Vps54"/>
</dbReference>
<feature type="domain" description="Vacuolar protein sorting-associated protein 54 C-terminal" evidence="8">
    <location>
        <begin position="769"/>
        <end position="915"/>
    </location>
</feature>
<dbReference type="AlphaFoldDB" id="A0A1E3NKV0"/>
<dbReference type="GO" id="GO:0042147">
    <property type="term" value="P:retrograde transport, endosome to Golgi"/>
    <property type="evidence" value="ECO:0007669"/>
    <property type="project" value="InterPro"/>
</dbReference>
<feature type="compositionally biased region" description="Polar residues" evidence="7">
    <location>
        <begin position="1138"/>
        <end position="1147"/>
    </location>
</feature>
<comment type="similarity">
    <text evidence="2">Belongs to the VPS54 family.</text>
</comment>
<evidence type="ECO:0000256" key="6">
    <source>
        <dbReference type="ARBA" id="ARBA00023054"/>
    </source>
</evidence>
<comment type="subcellular location">
    <subcellularLocation>
        <location evidence="1">Golgi apparatus</location>
        <location evidence="1">trans-Golgi network</location>
    </subcellularLocation>
</comment>
<name>A0A1E3NKV0_9ASCO</name>
<protein>
    <submittedName>
        <fullName evidence="10">Uncharacterized protein</fullName>
    </submittedName>
</protein>